<evidence type="ECO:0000256" key="1">
    <source>
        <dbReference type="SAM" id="MobiDB-lite"/>
    </source>
</evidence>
<comment type="caution">
    <text evidence="2">The sequence shown here is derived from an EMBL/GenBank/DDBJ whole genome shotgun (WGS) entry which is preliminary data.</text>
</comment>
<dbReference type="Proteomes" id="UP001066276">
    <property type="component" value="Chromosome 1_1"/>
</dbReference>
<reference evidence="2" key="1">
    <citation type="journal article" date="2022" name="bioRxiv">
        <title>Sequencing and chromosome-scale assembly of the giantPleurodeles waltlgenome.</title>
        <authorList>
            <person name="Brown T."/>
            <person name="Elewa A."/>
            <person name="Iarovenko S."/>
            <person name="Subramanian E."/>
            <person name="Araus A.J."/>
            <person name="Petzold A."/>
            <person name="Susuki M."/>
            <person name="Suzuki K.-i.T."/>
            <person name="Hayashi T."/>
            <person name="Toyoda A."/>
            <person name="Oliveira C."/>
            <person name="Osipova E."/>
            <person name="Leigh N.D."/>
            <person name="Simon A."/>
            <person name="Yun M.H."/>
        </authorList>
    </citation>
    <scope>NUCLEOTIDE SEQUENCE</scope>
    <source>
        <strain evidence="2">20211129_DDA</strain>
        <tissue evidence="2">Liver</tissue>
    </source>
</reference>
<feature type="region of interest" description="Disordered" evidence="1">
    <location>
        <begin position="1"/>
        <end position="125"/>
    </location>
</feature>
<gene>
    <name evidence="2" type="ORF">NDU88_004801</name>
</gene>
<dbReference type="AlphaFoldDB" id="A0AAV7WWH4"/>
<sequence>MPGAVRTTVPPPGHAVRAFKARPRSSDAAREGLQSWRRKKGGLRHDTTADMAPPEHPNDRCLGGHPGPRGKAQASPTQRGGREHAATLRGLLYPSRHTATAAAATGGSRQHESSSHPLIARPAPS</sequence>
<organism evidence="2 3">
    <name type="scientific">Pleurodeles waltl</name>
    <name type="common">Iberian ribbed newt</name>
    <dbReference type="NCBI Taxonomy" id="8319"/>
    <lineage>
        <taxon>Eukaryota</taxon>
        <taxon>Metazoa</taxon>
        <taxon>Chordata</taxon>
        <taxon>Craniata</taxon>
        <taxon>Vertebrata</taxon>
        <taxon>Euteleostomi</taxon>
        <taxon>Amphibia</taxon>
        <taxon>Batrachia</taxon>
        <taxon>Caudata</taxon>
        <taxon>Salamandroidea</taxon>
        <taxon>Salamandridae</taxon>
        <taxon>Pleurodelinae</taxon>
        <taxon>Pleurodeles</taxon>
    </lineage>
</organism>
<evidence type="ECO:0000313" key="2">
    <source>
        <dbReference type="EMBL" id="KAJ1217206.1"/>
    </source>
</evidence>
<name>A0AAV7WWH4_PLEWA</name>
<protein>
    <submittedName>
        <fullName evidence="2">Uncharacterized protein</fullName>
    </submittedName>
</protein>
<proteinExistence type="predicted"/>
<dbReference type="EMBL" id="JANPWB010000001">
    <property type="protein sequence ID" value="KAJ1217206.1"/>
    <property type="molecule type" value="Genomic_DNA"/>
</dbReference>
<accession>A0AAV7WWH4</accession>
<keyword evidence="3" id="KW-1185">Reference proteome</keyword>
<evidence type="ECO:0000313" key="3">
    <source>
        <dbReference type="Proteomes" id="UP001066276"/>
    </source>
</evidence>